<feature type="region of interest" description="Disordered" evidence="1">
    <location>
        <begin position="1"/>
        <end position="68"/>
    </location>
</feature>
<sequence length="68" mass="7870">MDPGALNRKPSMEKEEGVKRGREEARAEKTKRSDNQEKEFKKKQRNTQAMIAHNIPSAHLPVNQQRKS</sequence>
<gene>
    <name evidence="2" type="ORF">SDJN03_28455</name>
</gene>
<dbReference type="AlphaFoldDB" id="A0AAV6LY05"/>
<evidence type="ECO:0000313" key="3">
    <source>
        <dbReference type="Proteomes" id="UP000685013"/>
    </source>
</evidence>
<reference evidence="2 3" key="1">
    <citation type="journal article" date="2021" name="Hortic Res">
        <title>The domestication of Cucurbita argyrosperma as revealed by the genome of its wild relative.</title>
        <authorList>
            <person name="Barrera-Redondo J."/>
            <person name="Sanchez-de la Vega G."/>
            <person name="Aguirre-Liguori J.A."/>
            <person name="Castellanos-Morales G."/>
            <person name="Gutierrez-Guerrero Y.T."/>
            <person name="Aguirre-Dugua X."/>
            <person name="Aguirre-Planter E."/>
            <person name="Tenaillon M.I."/>
            <person name="Lira-Saade R."/>
            <person name="Eguiarte L.E."/>
        </authorList>
    </citation>
    <scope>NUCLEOTIDE SEQUENCE [LARGE SCALE GENOMIC DNA]</scope>
    <source>
        <strain evidence="2">JBR-2021</strain>
    </source>
</reference>
<keyword evidence="3" id="KW-1185">Reference proteome</keyword>
<dbReference type="Proteomes" id="UP000685013">
    <property type="component" value="Chromosome 19"/>
</dbReference>
<proteinExistence type="predicted"/>
<protein>
    <recommendedName>
        <fullName evidence="4">Small EDRK-rich factor-like N-terminal domain-containing protein</fullName>
    </recommendedName>
</protein>
<evidence type="ECO:0008006" key="4">
    <source>
        <dbReference type="Google" id="ProtNLM"/>
    </source>
</evidence>
<evidence type="ECO:0000256" key="1">
    <source>
        <dbReference type="SAM" id="MobiDB-lite"/>
    </source>
</evidence>
<feature type="non-terminal residue" evidence="2">
    <location>
        <position position="1"/>
    </location>
</feature>
<feature type="compositionally biased region" description="Basic and acidic residues" evidence="1">
    <location>
        <begin position="10"/>
        <end position="40"/>
    </location>
</feature>
<dbReference type="EMBL" id="JAGKQH010000019">
    <property type="protein sequence ID" value="KAG6571727.1"/>
    <property type="molecule type" value="Genomic_DNA"/>
</dbReference>
<comment type="caution">
    <text evidence="2">The sequence shown here is derived from an EMBL/GenBank/DDBJ whole genome shotgun (WGS) entry which is preliminary data.</text>
</comment>
<name>A0AAV6LY05_9ROSI</name>
<accession>A0AAV6LY05</accession>
<evidence type="ECO:0000313" key="2">
    <source>
        <dbReference type="EMBL" id="KAG6571727.1"/>
    </source>
</evidence>
<organism evidence="2 3">
    <name type="scientific">Cucurbita argyrosperma subsp. sororia</name>
    <dbReference type="NCBI Taxonomy" id="37648"/>
    <lineage>
        <taxon>Eukaryota</taxon>
        <taxon>Viridiplantae</taxon>
        <taxon>Streptophyta</taxon>
        <taxon>Embryophyta</taxon>
        <taxon>Tracheophyta</taxon>
        <taxon>Spermatophyta</taxon>
        <taxon>Magnoliopsida</taxon>
        <taxon>eudicotyledons</taxon>
        <taxon>Gunneridae</taxon>
        <taxon>Pentapetalae</taxon>
        <taxon>rosids</taxon>
        <taxon>fabids</taxon>
        <taxon>Cucurbitales</taxon>
        <taxon>Cucurbitaceae</taxon>
        <taxon>Cucurbiteae</taxon>
        <taxon>Cucurbita</taxon>
    </lineage>
</organism>